<dbReference type="InterPro" id="IPR001623">
    <property type="entry name" value="DnaJ_domain"/>
</dbReference>
<evidence type="ECO:0000256" key="7">
    <source>
        <dbReference type="ARBA" id="ARBA00023136"/>
    </source>
</evidence>
<organism evidence="12 13">
    <name type="scientific">Rhizopus delemar (strain RA 99-880 / ATCC MYA-4621 / FGSC 9543 / NRRL 43880)</name>
    <name type="common">Mucormycosis agent</name>
    <name type="synonym">Rhizopus arrhizus var. delemar</name>
    <dbReference type="NCBI Taxonomy" id="246409"/>
    <lineage>
        <taxon>Eukaryota</taxon>
        <taxon>Fungi</taxon>
        <taxon>Fungi incertae sedis</taxon>
        <taxon>Mucoromycota</taxon>
        <taxon>Mucoromycotina</taxon>
        <taxon>Mucoromycetes</taxon>
        <taxon>Mucorales</taxon>
        <taxon>Mucorineae</taxon>
        <taxon>Rhizopodaceae</taxon>
        <taxon>Rhizopus</taxon>
    </lineage>
</organism>
<reference evidence="12 13" key="1">
    <citation type="journal article" date="2009" name="PLoS Genet.">
        <title>Genomic analysis of the basal lineage fungus Rhizopus oryzae reveals a whole-genome duplication.</title>
        <authorList>
            <person name="Ma L.-J."/>
            <person name="Ibrahim A.S."/>
            <person name="Skory C."/>
            <person name="Grabherr M.G."/>
            <person name="Burger G."/>
            <person name="Butler M."/>
            <person name="Elias M."/>
            <person name="Idnurm A."/>
            <person name="Lang B.F."/>
            <person name="Sone T."/>
            <person name="Abe A."/>
            <person name="Calvo S.E."/>
            <person name="Corrochano L.M."/>
            <person name="Engels R."/>
            <person name="Fu J."/>
            <person name="Hansberg W."/>
            <person name="Kim J.-M."/>
            <person name="Kodira C.D."/>
            <person name="Koehrsen M.J."/>
            <person name="Liu B."/>
            <person name="Miranda-Saavedra D."/>
            <person name="O'Leary S."/>
            <person name="Ortiz-Castellanos L."/>
            <person name="Poulter R."/>
            <person name="Rodriguez-Romero J."/>
            <person name="Ruiz-Herrera J."/>
            <person name="Shen Y.-Q."/>
            <person name="Zeng Q."/>
            <person name="Galagan J."/>
            <person name="Birren B.W."/>
            <person name="Cuomo C.A."/>
            <person name="Wickes B.L."/>
        </authorList>
    </citation>
    <scope>NUCLEOTIDE SEQUENCE [LARGE SCALE GENOMIC DNA]</scope>
    <source>
        <strain evidence="13">RA 99-880 / ATCC MYA-4621 / FGSC 9543 / NRRL 43880</strain>
    </source>
</reference>
<keyword evidence="6 10" id="KW-1133">Transmembrane helix</keyword>
<feature type="transmembrane region" description="Helical" evidence="10">
    <location>
        <begin position="176"/>
        <end position="199"/>
    </location>
</feature>
<evidence type="ECO:0000256" key="1">
    <source>
        <dbReference type="ARBA" id="ARBA00004477"/>
    </source>
</evidence>
<dbReference type="InterPro" id="IPR036869">
    <property type="entry name" value="J_dom_sf"/>
</dbReference>
<dbReference type="OrthoDB" id="1734229at2759"/>
<dbReference type="CDD" id="cd06257">
    <property type="entry name" value="DnaJ"/>
    <property type="match status" value="1"/>
</dbReference>
<dbReference type="Gene3D" id="1.10.3380.10">
    <property type="entry name" value="Sec63 N-terminal domain-like domain"/>
    <property type="match status" value="1"/>
</dbReference>
<gene>
    <name evidence="12" type="ORF">RO3G_02493</name>
</gene>
<feature type="compositionally biased region" description="Acidic residues" evidence="9">
    <location>
        <begin position="573"/>
        <end position="587"/>
    </location>
</feature>
<evidence type="ECO:0000313" key="12">
    <source>
        <dbReference type="EMBL" id="EIE77789.1"/>
    </source>
</evidence>
<protein>
    <recommendedName>
        <fullName evidence="11">J domain-containing protein</fullName>
    </recommendedName>
</protein>
<dbReference type="GO" id="GO:0008320">
    <property type="term" value="F:protein transmembrane transporter activity"/>
    <property type="evidence" value="ECO:0007669"/>
    <property type="project" value="TreeGrafter"/>
</dbReference>
<evidence type="ECO:0000313" key="13">
    <source>
        <dbReference type="Proteomes" id="UP000009138"/>
    </source>
</evidence>
<dbReference type="Gene3D" id="1.10.150.20">
    <property type="entry name" value="5' to 3' exonuclease, C-terminal subdomain"/>
    <property type="match status" value="1"/>
</dbReference>
<dbReference type="InterPro" id="IPR004179">
    <property type="entry name" value="Sec63-dom"/>
</dbReference>
<dbReference type="Pfam" id="PF00226">
    <property type="entry name" value="DnaJ"/>
    <property type="match status" value="1"/>
</dbReference>
<evidence type="ECO:0000256" key="2">
    <source>
        <dbReference type="ARBA" id="ARBA00022448"/>
    </source>
</evidence>
<dbReference type="SMART" id="SM00973">
    <property type="entry name" value="Sec63"/>
    <property type="match status" value="1"/>
</dbReference>
<name>I1BNK9_RHIO9</name>
<evidence type="ECO:0000256" key="9">
    <source>
        <dbReference type="SAM" id="MobiDB-lite"/>
    </source>
</evidence>
<dbReference type="SMART" id="SM00271">
    <property type="entry name" value="DnaJ"/>
    <property type="match status" value="1"/>
</dbReference>
<dbReference type="GeneID" id="93609465"/>
<keyword evidence="7 10" id="KW-0472">Membrane</keyword>
<evidence type="ECO:0000256" key="5">
    <source>
        <dbReference type="ARBA" id="ARBA00022927"/>
    </source>
</evidence>
<dbReference type="Proteomes" id="UP000009138">
    <property type="component" value="Unassembled WGS sequence"/>
</dbReference>
<dbReference type="InParanoid" id="I1BNK9"/>
<dbReference type="SUPFAM" id="SSF81296">
    <property type="entry name" value="E set domains"/>
    <property type="match status" value="1"/>
</dbReference>
<feature type="transmembrane region" description="Helical" evidence="10">
    <location>
        <begin position="57"/>
        <end position="75"/>
    </location>
</feature>
<evidence type="ECO:0000259" key="11">
    <source>
        <dbReference type="PROSITE" id="PS50076"/>
    </source>
</evidence>
<dbReference type="SUPFAM" id="SSF158702">
    <property type="entry name" value="Sec63 N-terminal domain-like"/>
    <property type="match status" value="1"/>
</dbReference>
<dbReference type="GO" id="GO:0031207">
    <property type="term" value="C:Sec62/Sec63 complex"/>
    <property type="evidence" value="ECO:0007669"/>
    <property type="project" value="TreeGrafter"/>
</dbReference>
<evidence type="ECO:0000256" key="3">
    <source>
        <dbReference type="ARBA" id="ARBA00022692"/>
    </source>
</evidence>
<dbReference type="InterPro" id="IPR035892">
    <property type="entry name" value="C2_domain_sf"/>
</dbReference>
<evidence type="ECO:0000256" key="8">
    <source>
        <dbReference type="ARBA" id="ARBA00023186"/>
    </source>
</evidence>
<dbReference type="GO" id="GO:0006620">
    <property type="term" value="P:post-translational protein targeting to endoplasmic reticulum membrane"/>
    <property type="evidence" value="ECO:0007669"/>
    <property type="project" value="TreeGrafter"/>
</dbReference>
<dbReference type="FunCoup" id="I1BNK9">
    <property type="interactions" value="712"/>
</dbReference>
<dbReference type="OMA" id="RAILHAH"/>
<dbReference type="SUPFAM" id="SSF46565">
    <property type="entry name" value="Chaperone J-domain"/>
    <property type="match status" value="1"/>
</dbReference>
<dbReference type="STRING" id="246409.I1BNK9"/>
<keyword evidence="2" id="KW-0813">Transport</keyword>
<dbReference type="InterPro" id="IPR014756">
    <property type="entry name" value="Ig_E-set"/>
</dbReference>
<keyword evidence="4" id="KW-0256">Endoplasmic reticulum</keyword>
<evidence type="ECO:0000256" key="6">
    <source>
        <dbReference type="ARBA" id="ARBA00022989"/>
    </source>
</evidence>
<dbReference type="PANTHER" id="PTHR24075">
    <property type="entry name" value="SEC63 DOMAIN-CONTAINING"/>
    <property type="match status" value="1"/>
</dbReference>
<sequence>MVVFPVPRKSLIRVKIVKWKASKNKDVCHCQTCEIERKITNSVKPSTIKKLLTSPKFLFLVIGWIGIVLLTMQVANAEIKTATWDPYEIMGIKESATLPEIKKAYKKLSLVYHPDKAKAGTEKESEERFIDITKAYKVLTDEDARRNFLEFGHPDGKQTFTMGVALPKGLVEGNGMYVLGFYALAFGLGLPYFIARWWYRSRRLTKDKILNKTMGVFVKGLKEEDSYKDIIYTLSGAIEFKENADIRPKEEKMLNAINGSIAEEMENRFGEKFDRLSDNSIAAYRRKARTLLYAYLLRVDISKKGASNQLIKDQKFIVDKSIHLLQGFMQIATVKQWLNVSCALMELQQNLMQATFPGEPNIKQLPHITTSLLRRYNRNKKTPVNTVQQLSAMSEDERKGMLKPLSDSEYLDVMEVAQRIPKLAVEKAVFKVIGDKIVTTGAIITFILKLRNGEIVSVEVDQKEQNEDDDEEELLEEKKKNKKSLPLAHTPYYAGEKKPCWWIFLGDPKVNRILVPHKKVTDIVDEETVKIPFPGPPKPGVYTFSLFVKSDTYIGTDIVQDVKLKVHDPSDLPPEEEVDDSISEPEEDSIAGQMKMMREQGLASALAGGSAGKKVENDDSDSDSDSSDDDNDANYVTESDSE</sequence>
<keyword evidence="3 10" id="KW-0812">Transmembrane</keyword>
<proteinExistence type="predicted"/>
<keyword evidence="8" id="KW-0143">Chaperone</keyword>
<dbReference type="eggNOG" id="KOG0721">
    <property type="taxonomic scope" value="Eukaryota"/>
</dbReference>
<dbReference type="PANTHER" id="PTHR24075:SF0">
    <property type="entry name" value="TRANSLOCATION PROTEIN SEC63 HOMOLOG"/>
    <property type="match status" value="1"/>
</dbReference>
<dbReference type="PROSITE" id="PS50076">
    <property type="entry name" value="DNAJ_2"/>
    <property type="match status" value="1"/>
</dbReference>
<dbReference type="GO" id="GO:0003723">
    <property type="term" value="F:RNA binding"/>
    <property type="evidence" value="ECO:0007669"/>
    <property type="project" value="TreeGrafter"/>
</dbReference>
<dbReference type="VEuPathDB" id="FungiDB:RO3G_02493"/>
<dbReference type="Gene3D" id="2.60.40.150">
    <property type="entry name" value="C2 domain"/>
    <property type="match status" value="1"/>
</dbReference>
<evidence type="ECO:0000256" key="10">
    <source>
        <dbReference type="SAM" id="Phobius"/>
    </source>
</evidence>
<keyword evidence="5" id="KW-0653">Protein transport</keyword>
<feature type="domain" description="J" evidence="11">
    <location>
        <begin position="85"/>
        <end position="152"/>
    </location>
</feature>
<dbReference type="GO" id="GO:0006614">
    <property type="term" value="P:SRP-dependent cotranslational protein targeting to membrane"/>
    <property type="evidence" value="ECO:0007669"/>
    <property type="project" value="TreeGrafter"/>
</dbReference>
<dbReference type="EMBL" id="CH476733">
    <property type="protein sequence ID" value="EIE77789.1"/>
    <property type="molecule type" value="Genomic_DNA"/>
</dbReference>
<dbReference type="RefSeq" id="XP_067513185.1">
    <property type="nucleotide sequence ID" value="XM_067657084.1"/>
</dbReference>
<evidence type="ECO:0000256" key="4">
    <source>
        <dbReference type="ARBA" id="ARBA00022824"/>
    </source>
</evidence>
<dbReference type="Gene3D" id="1.10.287.110">
    <property type="entry name" value="DnaJ domain"/>
    <property type="match status" value="1"/>
</dbReference>
<comment type="subcellular location">
    <subcellularLocation>
        <location evidence="1">Endoplasmic reticulum membrane</location>
        <topology evidence="1">Multi-pass membrane protein</topology>
    </subcellularLocation>
</comment>
<feature type="region of interest" description="Disordered" evidence="9">
    <location>
        <begin position="567"/>
        <end position="587"/>
    </location>
</feature>
<feature type="region of interest" description="Disordered" evidence="9">
    <location>
        <begin position="602"/>
        <end position="642"/>
    </location>
</feature>
<keyword evidence="13" id="KW-1185">Reference proteome</keyword>
<feature type="compositionally biased region" description="Acidic residues" evidence="9">
    <location>
        <begin position="618"/>
        <end position="632"/>
    </location>
</feature>
<dbReference type="PRINTS" id="PR00625">
    <property type="entry name" value="JDOMAIN"/>
</dbReference>
<accession>I1BNK9</accession>
<dbReference type="Pfam" id="PF02889">
    <property type="entry name" value="Sec63"/>
    <property type="match status" value="1"/>
</dbReference>
<dbReference type="AlphaFoldDB" id="I1BNK9"/>